<comment type="caution">
    <text evidence="1">The sequence shown here is derived from an EMBL/GenBank/DDBJ whole genome shotgun (WGS) entry which is preliminary data.</text>
</comment>
<reference evidence="1" key="1">
    <citation type="submission" date="2023-05" db="EMBL/GenBank/DDBJ databases">
        <title>Nepenthes gracilis genome sequencing.</title>
        <authorList>
            <person name="Fukushima K."/>
        </authorList>
    </citation>
    <scope>NUCLEOTIDE SEQUENCE</scope>
    <source>
        <strain evidence="1">SING2019-196</strain>
    </source>
</reference>
<accession>A0AAD3XET8</accession>
<dbReference type="EMBL" id="BSYO01000003">
    <property type="protein sequence ID" value="GMH02280.1"/>
    <property type="molecule type" value="Genomic_DNA"/>
</dbReference>
<proteinExistence type="predicted"/>
<evidence type="ECO:0000313" key="1">
    <source>
        <dbReference type="EMBL" id="GMH02280.1"/>
    </source>
</evidence>
<dbReference type="AlphaFoldDB" id="A0AAD3XET8"/>
<protein>
    <submittedName>
        <fullName evidence="1">Uncharacterized protein</fullName>
    </submittedName>
</protein>
<sequence length="156" mass="18257">MRLYPSLPFNAAYLLRNLCRRSECYTSLIWGKREEQGHSAKRVRISELIENQMMERQLISNEVRESFCKFPEKFVDLSDEEVKAIQQSVLNGTYSLSPSRLISFERGDPIQDRFSYILNFPELPTHSFALYIEPEDELVLVALESLLQNRILLLQP</sequence>
<gene>
    <name evidence="1" type="ORF">Nepgr_004119</name>
</gene>
<keyword evidence="2" id="KW-1185">Reference proteome</keyword>
<name>A0AAD3XET8_NEPGR</name>
<dbReference type="Proteomes" id="UP001279734">
    <property type="component" value="Unassembled WGS sequence"/>
</dbReference>
<evidence type="ECO:0000313" key="2">
    <source>
        <dbReference type="Proteomes" id="UP001279734"/>
    </source>
</evidence>
<organism evidence="1 2">
    <name type="scientific">Nepenthes gracilis</name>
    <name type="common">Slender pitcher plant</name>
    <dbReference type="NCBI Taxonomy" id="150966"/>
    <lineage>
        <taxon>Eukaryota</taxon>
        <taxon>Viridiplantae</taxon>
        <taxon>Streptophyta</taxon>
        <taxon>Embryophyta</taxon>
        <taxon>Tracheophyta</taxon>
        <taxon>Spermatophyta</taxon>
        <taxon>Magnoliopsida</taxon>
        <taxon>eudicotyledons</taxon>
        <taxon>Gunneridae</taxon>
        <taxon>Pentapetalae</taxon>
        <taxon>Caryophyllales</taxon>
        <taxon>Nepenthaceae</taxon>
        <taxon>Nepenthes</taxon>
    </lineage>
</organism>